<organism evidence="6 7">
    <name type="scientific">Chrysochromulina tobinii</name>
    <dbReference type="NCBI Taxonomy" id="1460289"/>
    <lineage>
        <taxon>Eukaryota</taxon>
        <taxon>Haptista</taxon>
        <taxon>Haptophyta</taxon>
        <taxon>Prymnesiophyceae</taxon>
        <taxon>Prymnesiales</taxon>
        <taxon>Chrysochromulinaceae</taxon>
        <taxon>Chrysochromulina</taxon>
    </lineage>
</organism>
<comment type="caution">
    <text evidence="6">The sequence shown here is derived from an EMBL/GenBank/DDBJ whole genome shotgun (WGS) entry which is preliminary data.</text>
</comment>
<dbReference type="Pfam" id="PF13499">
    <property type="entry name" value="EF-hand_7"/>
    <property type="match status" value="1"/>
</dbReference>
<feature type="compositionally biased region" description="Basic and acidic residues" evidence="3">
    <location>
        <begin position="1518"/>
        <end position="1537"/>
    </location>
</feature>
<evidence type="ECO:0000256" key="4">
    <source>
        <dbReference type="SAM" id="Phobius"/>
    </source>
</evidence>
<evidence type="ECO:0000256" key="2">
    <source>
        <dbReference type="SAM" id="Coils"/>
    </source>
</evidence>
<protein>
    <recommendedName>
        <fullName evidence="5">EF-hand domain-containing protein</fullName>
    </recommendedName>
</protein>
<dbReference type="PANTHER" id="PTHR47121:SF2">
    <property type="entry name" value="THYLAKOID LUMENAL PROTEIN TL20.3, CHLOROPLASTIC"/>
    <property type="match status" value="1"/>
</dbReference>
<feature type="compositionally biased region" description="Basic and acidic residues" evidence="3">
    <location>
        <begin position="1597"/>
        <end position="1612"/>
    </location>
</feature>
<dbReference type="InterPro" id="IPR018247">
    <property type="entry name" value="EF_Hand_1_Ca_BS"/>
</dbReference>
<dbReference type="SMART" id="SM00054">
    <property type="entry name" value="EFh"/>
    <property type="match status" value="2"/>
</dbReference>
<evidence type="ECO:0000313" key="6">
    <source>
        <dbReference type="EMBL" id="KOO22748.1"/>
    </source>
</evidence>
<sequence length="1633" mass="178468">MKAIAAYFGNANLDPQTWINAIGNGYNSLCKNQPGGFIAVDFTLFACGVTFFLFQADIDKYFRDRALAQAAKDAGYEELEDSPDGPSDETLERLFNDIDEDGSGEIDGTEMAEAIAQVFGKLEPEIVKEMMKAADTDADGTVNMAEYKIIMRAGSKVGAKPSAISRVAKAQTDPDTMMLMLRNAREELEEVNIYLTLRGEGADPEVRKPLKDRQKALEGQVAKLAELLSALQTEKAEEVDLEAQAAAAAEAEAQKARQGGCADTTKLLVTILKKTISGVLTIYLYFMDLISDFQVTQLYYNCHAYKFAAVSASLLVGQFLVVWLRVLPYLSNTYGTDSTFYKVFLYFGMPLGCFFFDFLMFLGPFGLLPYAPMPEAMRLFVPAYGATRMIAEVLVEALPQWIMQSVIFVIVSRNVRDGTASEVDNLLYTFDNGNFIQLMPKSILISSLTMLKTWYDLVQEAREAGISVALKGIQLWNVGAGLPLDAIKAGSITSWACAYEISDLEAVSLVDALGKNDSLVRLNLSLAGFEWMPPIKREERSALSTLLTVMQSDEKALESLETFIISQKTKWGIPVLQLRAGPEKAFATLMATPFLSKDGPQREEMHAMFELLCKNRNPEAGESELEVSYTPVVKIFSDSQKAGNSRVKRENWQKAVAQLMSKGMCRRAHFRVVMSAEVLRNVSFGARELLDIGFTAKELKEGFFEAKELTAVGFTPLELKNLGYTPKEMWEAEIPAKEMCKIGYNARELKDGGYTAQQMKNSQSYTLDELREGRYKALELGEAGYLIPDLRAAQFTAMDLRKALIFSVQMMRDAGYTAQDMKKAGYECTRILDAGYSAQEASDSGYTIKQMYEAGYAARGVRMAGHSAVLMREAGYDLISLKGADFQAWELMEAGYTAQEIKEAGTSLVQLKAAGTPMISLKDIGYTAQRLKQQGYTAAEIALGARGRVDLNTGDVLEDTGGYTAKEMRGGPPPHITASELRKGKVFFRIEEWRDGAWPTKELREGGYSAYEMKVCGYLCLELRKSGYSVQDLVDAKFAIIDLKAIGATAGELKLAGIGAKALSEAGYTAKELLVAGFTAAELIACGYGVGALREAGFDAIQLRKLGFSLAELKAYGYGAGQLKDTGAVIKELHELGFSLEELLHAGFTARAVAAVDGRAVYELKEAGYAVRELREYGYVVADMRGIYSVKDLKDQGFSLKDLREGGIPEHAVLAVDGRSTRALRHAGYESKILRKVGFHLHELAEGDYTATELKAARYYAEELRAVGFTAGALRVAGFTSKQLRAAGYTLRDMCQGGFFWKDLVIFLKATHAELTRAGYKNLDPKHELFLLYRPTTDEVFVARVELKMREGSSLESAVAGKLAAGSRLVVLQRADLEDGTQRVCVAKEEEPSKPLGWVSVTGKDGIDNLAPDFLSPRQTQAARLFDIEGAAARVKEVTAAVGSWASSVWTAAGAWAEAAAAATGSEIKWDEVGPAGVKQRAAAPISPRLLTKRASEKGGQLTTPRAANLPPGVISARRHDGDKKKSKGDTTARKGDSTPLGSSRVSARDVLPKPRAQKELAINTKAERIDEVFDERMDNGGQRSPQLSGSSQGSGVREKMLQAKTLRDQKKAAPSSKGGPTGPGSYKSEFEA</sequence>
<keyword evidence="4" id="KW-0472">Membrane</keyword>
<evidence type="ECO:0000256" key="3">
    <source>
        <dbReference type="SAM" id="MobiDB-lite"/>
    </source>
</evidence>
<dbReference type="InterPro" id="IPR011992">
    <property type="entry name" value="EF-hand-dom_pair"/>
</dbReference>
<feature type="transmembrane region" description="Helical" evidence="4">
    <location>
        <begin position="344"/>
        <end position="368"/>
    </location>
</feature>
<keyword evidence="7" id="KW-1185">Reference proteome</keyword>
<reference evidence="7" key="1">
    <citation type="journal article" date="2015" name="PLoS Genet.">
        <title>Genome Sequence and Transcriptome Analyses of Chrysochromulina tobin: Metabolic Tools for Enhanced Algal Fitness in the Prominent Order Prymnesiales (Haptophyceae).</title>
        <authorList>
            <person name="Hovde B.T."/>
            <person name="Deodato C.R."/>
            <person name="Hunsperger H.M."/>
            <person name="Ryken S.A."/>
            <person name="Yost W."/>
            <person name="Jha R.K."/>
            <person name="Patterson J."/>
            <person name="Monnat R.J. Jr."/>
            <person name="Barlow S.B."/>
            <person name="Starkenburg S.R."/>
            <person name="Cattolico R.A."/>
        </authorList>
    </citation>
    <scope>NUCLEOTIDE SEQUENCE</scope>
    <source>
        <strain evidence="7">CCMP291</strain>
    </source>
</reference>
<dbReference type="PANTHER" id="PTHR47121">
    <property type="entry name" value="THYLAKOID LUMENAL PROTEIN TL20.3, CHLOROPLASTIC"/>
    <property type="match status" value="1"/>
</dbReference>
<feature type="coiled-coil region" evidence="2">
    <location>
        <begin position="214"/>
        <end position="244"/>
    </location>
</feature>
<feature type="transmembrane region" description="Helical" evidence="4">
    <location>
        <begin position="35"/>
        <end position="54"/>
    </location>
</feature>
<dbReference type="Gene3D" id="1.10.238.10">
    <property type="entry name" value="EF-hand"/>
    <property type="match status" value="1"/>
</dbReference>
<evidence type="ECO:0000256" key="1">
    <source>
        <dbReference type="ARBA" id="ARBA00022837"/>
    </source>
</evidence>
<name>A0A0M0J933_9EUKA</name>
<evidence type="ECO:0000313" key="7">
    <source>
        <dbReference type="Proteomes" id="UP000037460"/>
    </source>
</evidence>
<feature type="domain" description="EF-hand" evidence="5">
    <location>
        <begin position="86"/>
        <end position="121"/>
    </location>
</feature>
<keyword evidence="1" id="KW-0106">Calcium</keyword>
<keyword evidence="4" id="KW-0812">Transmembrane</keyword>
<dbReference type="EMBL" id="JWZX01003253">
    <property type="protein sequence ID" value="KOO22748.1"/>
    <property type="molecule type" value="Genomic_DNA"/>
</dbReference>
<proteinExistence type="predicted"/>
<feature type="transmembrane region" description="Helical" evidence="4">
    <location>
        <begin position="304"/>
        <end position="324"/>
    </location>
</feature>
<dbReference type="GO" id="GO:0005509">
    <property type="term" value="F:calcium ion binding"/>
    <property type="evidence" value="ECO:0007669"/>
    <property type="project" value="InterPro"/>
</dbReference>
<feature type="region of interest" description="Disordered" evidence="3">
    <location>
        <begin position="1489"/>
        <end position="1633"/>
    </location>
</feature>
<dbReference type="InterPro" id="IPR057481">
    <property type="entry name" value="Decapeptide"/>
</dbReference>
<feature type="compositionally biased region" description="Low complexity" evidence="3">
    <location>
        <begin position="1615"/>
        <end position="1633"/>
    </location>
</feature>
<dbReference type="PROSITE" id="PS00018">
    <property type="entry name" value="EF_HAND_1"/>
    <property type="match status" value="2"/>
</dbReference>
<evidence type="ECO:0000259" key="5">
    <source>
        <dbReference type="PROSITE" id="PS50222"/>
    </source>
</evidence>
<feature type="domain" description="EF-hand" evidence="5">
    <location>
        <begin position="122"/>
        <end position="157"/>
    </location>
</feature>
<dbReference type="PROSITE" id="PS50222">
    <property type="entry name" value="EF_HAND_2"/>
    <property type="match status" value="2"/>
</dbReference>
<dbReference type="CDD" id="cd00051">
    <property type="entry name" value="EFh"/>
    <property type="match status" value="1"/>
</dbReference>
<gene>
    <name evidence="6" type="ORF">Ctob_000629</name>
</gene>
<dbReference type="InterPro" id="IPR053285">
    <property type="entry name" value="Thylakoid_lumenal_pentapeptide"/>
</dbReference>
<dbReference type="Proteomes" id="UP000037460">
    <property type="component" value="Unassembled WGS sequence"/>
</dbReference>
<keyword evidence="2" id="KW-0175">Coiled coil</keyword>
<feature type="compositionally biased region" description="Low complexity" evidence="3">
    <location>
        <begin position="1581"/>
        <end position="1596"/>
    </location>
</feature>
<keyword evidence="4" id="KW-1133">Transmembrane helix</keyword>
<dbReference type="InterPro" id="IPR002048">
    <property type="entry name" value="EF_hand_dom"/>
</dbReference>
<accession>A0A0M0J933</accession>
<dbReference type="SUPFAM" id="SSF47473">
    <property type="entry name" value="EF-hand"/>
    <property type="match status" value="1"/>
</dbReference>
<feature type="compositionally biased region" description="Basic and acidic residues" evidence="3">
    <location>
        <begin position="1547"/>
        <end position="1559"/>
    </location>
</feature>
<feature type="compositionally biased region" description="Basic and acidic residues" evidence="3">
    <location>
        <begin position="1566"/>
        <end position="1579"/>
    </location>
</feature>
<dbReference type="OrthoDB" id="546000at2759"/>
<dbReference type="Pfam" id="PF25296">
    <property type="entry name" value="Decapeptide"/>
    <property type="match status" value="5"/>
</dbReference>